<dbReference type="SUPFAM" id="SSF54631">
    <property type="entry name" value="CBS-domain pair"/>
    <property type="match status" value="1"/>
</dbReference>
<dbReference type="InterPro" id="IPR046342">
    <property type="entry name" value="CBS_dom_sf"/>
</dbReference>
<proteinExistence type="inferred from homology"/>
<feature type="transmembrane region" description="Helical" evidence="9">
    <location>
        <begin position="269"/>
        <end position="300"/>
    </location>
</feature>
<keyword evidence="6 9" id="KW-1133">Transmembrane helix</keyword>
<evidence type="ECO:0000256" key="5">
    <source>
        <dbReference type="ARBA" id="ARBA00022842"/>
    </source>
</evidence>
<gene>
    <name evidence="11" type="ORF">IAB74_06730</name>
</gene>
<evidence type="ECO:0000313" key="11">
    <source>
        <dbReference type="EMBL" id="HIQ68185.1"/>
    </source>
</evidence>
<reference evidence="11" key="2">
    <citation type="journal article" date="2021" name="PeerJ">
        <title>Extensive microbial diversity within the chicken gut microbiome revealed by metagenomics and culture.</title>
        <authorList>
            <person name="Gilroy R."/>
            <person name="Ravi A."/>
            <person name="Getino M."/>
            <person name="Pursley I."/>
            <person name="Horton D.L."/>
            <person name="Alikhan N.F."/>
            <person name="Baker D."/>
            <person name="Gharbi K."/>
            <person name="Hall N."/>
            <person name="Watson M."/>
            <person name="Adriaenssens E.M."/>
            <person name="Foster-Nyarko E."/>
            <person name="Jarju S."/>
            <person name="Secka A."/>
            <person name="Antonio M."/>
            <person name="Oren A."/>
            <person name="Chaudhuri R.R."/>
            <person name="La Ragione R."/>
            <person name="Hildebrand F."/>
            <person name="Pallen M.J."/>
        </authorList>
    </citation>
    <scope>NUCLEOTIDE SEQUENCE</scope>
    <source>
        <strain evidence="11">13361</strain>
    </source>
</reference>
<evidence type="ECO:0000256" key="7">
    <source>
        <dbReference type="ARBA" id="ARBA00023136"/>
    </source>
</evidence>
<evidence type="ECO:0000256" key="8">
    <source>
        <dbReference type="PROSITE-ProRule" id="PRU00703"/>
    </source>
</evidence>
<dbReference type="Gene3D" id="3.10.580.10">
    <property type="entry name" value="CBS-domain"/>
    <property type="match status" value="1"/>
</dbReference>
<evidence type="ECO:0000259" key="10">
    <source>
        <dbReference type="PROSITE" id="PS51371"/>
    </source>
</evidence>
<dbReference type="PROSITE" id="PS51371">
    <property type="entry name" value="CBS"/>
    <property type="match status" value="2"/>
</dbReference>
<comment type="similarity">
    <text evidence="2">Belongs to the SLC41A transporter family.</text>
</comment>
<evidence type="ECO:0000256" key="9">
    <source>
        <dbReference type="SAM" id="Phobius"/>
    </source>
</evidence>
<dbReference type="EMBL" id="DVFK01000089">
    <property type="protein sequence ID" value="HIQ68185.1"/>
    <property type="molecule type" value="Genomic_DNA"/>
</dbReference>
<feature type="transmembrane region" description="Helical" evidence="9">
    <location>
        <begin position="321"/>
        <end position="339"/>
    </location>
</feature>
<dbReference type="SUPFAM" id="SSF161093">
    <property type="entry name" value="MgtE membrane domain-like"/>
    <property type="match status" value="1"/>
</dbReference>
<evidence type="ECO:0000256" key="3">
    <source>
        <dbReference type="ARBA" id="ARBA00022448"/>
    </source>
</evidence>
<protein>
    <submittedName>
        <fullName evidence="11">Magnesium transporter</fullName>
    </submittedName>
</protein>
<comment type="subcellular location">
    <subcellularLocation>
        <location evidence="1">Membrane</location>
        <topology evidence="1">Multi-pass membrane protein</topology>
    </subcellularLocation>
</comment>
<dbReference type="PANTHER" id="PTHR43773:SF1">
    <property type="entry name" value="MAGNESIUM TRANSPORTER MGTE"/>
    <property type="match status" value="1"/>
</dbReference>
<feature type="transmembrane region" description="Helical" evidence="9">
    <location>
        <begin position="191"/>
        <end position="221"/>
    </location>
</feature>
<dbReference type="InterPro" id="IPR036739">
    <property type="entry name" value="SLC41_membr_dom_sf"/>
</dbReference>
<keyword evidence="3" id="KW-0813">Transport</keyword>
<dbReference type="InterPro" id="IPR006667">
    <property type="entry name" value="SLC41_membr_dom"/>
</dbReference>
<keyword evidence="7 9" id="KW-0472">Membrane</keyword>
<name>A0A9D0Z3E1_9FIRM</name>
<dbReference type="GO" id="GO:0015095">
    <property type="term" value="F:magnesium ion transmembrane transporter activity"/>
    <property type="evidence" value="ECO:0007669"/>
    <property type="project" value="InterPro"/>
</dbReference>
<sequence>MKIFTPKNFYTPEQVGGQMSTNYIAIPKGSTIRQAMSGLVRQAGENDNIATLYVVEKDGTFHGAVDLKDLILAREHDSLEKITRTDYPVVPAREEVETAMEWVTDYSEDSFPVVDEDRRLVGVLTAPHVTHLMEAEMEEDYAMLGGLTAQEDLQEPIIKSVKKRLPWLVILLGLGMFVSSVVGGFEHVVAALPLIVCFQSLILDMAGNVGTQSLAVTIRVLMDPQVTGKEKFRLLGKEARVGLLNGLLLGILSFVVIGGYLLIRGEALTVVLTVCLSTGIALLASMVISSITGTAVPIVFKKCGLDPAVASGPLITTLNDLTAVCAYYGIAWVLLHLIVL</sequence>
<keyword evidence="5" id="KW-0460">Magnesium</keyword>
<feature type="transmembrane region" description="Helical" evidence="9">
    <location>
        <begin position="242"/>
        <end position="263"/>
    </location>
</feature>
<feature type="domain" description="CBS" evidence="10">
    <location>
        <begin position="82"/>
        <end position="139"/>
    </location>
</feature>
<organism evidence="11 12">
    <name type="scientific">Candidatus Faecousia excrementigallinarum</name>
    <dbReference type="NCBI Taxonomy" id="2840806"/>
    <lineage>
        <taxon>Bacteria</taxon>
        <taxon>Bacillati</taxon>
        <taxon>Bacillota</taxon>
        <taxon>Clostridia</taxon>
        <taxon>Eubacteriales</taxon>
        <taxon>Oscillospiraceae</taxon>
        <taxon>Faecousia</taxon>
    </lineage>
</organism>
<feature type="transmembrane region" description="Helical" evidence="9">
    <location>
        <begin position="165"/>
        <end position="185"/>
    </location>
</feature>
<evidence type="ECO:0000256" key="4">
    <source>
        <dbReference type="ARBA" id="ARBA00022692"/>
    </source>
</evidence>
<dbReference type="PANTHER" id="PTHR43773">
    <property type="entry name" value="MAGNESIUM TRANSPORTER MGTE"/>
    <property type="match status" value="1"/>
</dbReference>
<dbReference type="Pfam" id="PF01769">
    <property type="entry name" value="MgtE"/>
    <property type="match status" value="1"/>
</dbReference>
<reference evidence="11" key="1">
    <citation type="submission" date="2020-10" db="EMBL/GenBank/DDBJ databases">
        <authorList>
            <person name="Gilroy R."/>
        </authorList>
    </citation>
    <scope>NUCLEOTIDE SEQUENCE</scope>
    <source>
        <strain evidence="11">13361</strain>
    </source>
</reference>
<evidence type="ECO:0000256" key="6">
    <source>
        <dbReference type="ARBA" id="ARBA00022989"/>
    </source>
</evidence>
<dbReference type="InterPro" id="IPR006669">
    <property type="entry name" value="MgtE_transporter"/>
</dbReference>
<keyword evidence="8" id="KW-0129">CBS domain</keyword>
<keyword evidence="4 9" id="KW-0812">Transmembrane</keyword>
<dbReference type="Gene3D" id="1.10.357.20">
    <property type="entry name" value="SLC41 divalent cation transporters, integral membrane domain"/>
    <property type="match status" value="1"/>
</dbReference>
<evidence type="ECO:0000256" key="2">
    <source>
        <dbReference type="ARBA" id="ARBA00009749"/>
    </source>
</evidence>
<evidence type="ECO:0000256" key="1">
    <source>
        <dbReference type="ARBA" id="ARBA00004141"/>
    </source>
</evidence>
<feature type="domain" description="CBS" evidence="10">
    <location>
        <begin position="19"/>
        <end position="81"/>
    </location>
</feature>
<dbReference type="Pfam" id="PF00571">
    <property type="entry name" value="CBS"/>
    <property type="match status" value="2"/>
</dbReference>
<evidence type="ECO:0000313" key="12">
    <source>
        <dbReference type="Proteomes" id="UP000886796"/>
    </source>
</evidence>
<comment type="caution">
    <text evidence="11">The sequence shown here is derived from an EMBL/GenBank/DDBJ whole genome shotgun (WGS) entry which is preliminary data.</text>
</comment>
<dbReference type="AlphaFoldDB" id="A0A9D0Z3E1"/>
<dbReference type="InterPro" id="IPR000644">
    <property type="entry name" value="CBS_dom"/>
</dbReference>
<dbReference type="GO" id="GO:0016020">
    <property type="term" value="C:membrane"/>
    <property type="evidence" value="ECO:0007669"/>
    <property type="project" value="UniProtKB-SubCell"/>
</dbReference>
<accession>A0A9D0Z3E1</accession>
<dbReference type="Proteomes" id="UP000886796">
    <property type="component" value="Unassembled WGS sequence"/>
</dbReference>
<dbReference type="CDD" id="cd04606">
    <property type="entry name" value="CBS_pair_Mg_transporter"/>
    <property type="match status" value="1"/>
</dbReference>